<keyword evidence="3" id="KW-0560">Oxidoreductase</keyword>
<gene>
    <name evidence="5" type="ORF">MVEN_01290900</name>
</gene>
<dbReference type="Gene3D" id="3.40.50.720">
    <property type="entry name" value="NAD(P)-binding Rossmann-like Domain"/>
    <property type="match status" value="1"/>
</dbReference>
<dbReference type="AlphaFoldDB" id="A0A8H7CVP5"/>
<dbReference type="SUPFAM" id="SSF51735">
    <property type="entry name" value="NAD(P)-binding Rossmann-fold domains"/>
    <property type="match status" value="1"/>
</dbReference>
<dbReference type="Proteomes" id="UP000620124">
    <property type="component" value="Unassembled WGS sequence"/>
</dbReference>
<keyword evidence="2" id="KW-0521">NADP</keyword>
<name>A0A8H7CVP5_9AGAR</name>
<sequence length="320" mass="34883">MTITQAPSAPLVAVVGATGRQGGSVIKALADSEKPYRIRGFTRDATKPAAKELVKLGVEIVVISLVIENKDNVYKAFAGADAAFLVTNYVEHFDADREIAEGKLLIDAVKASGAMRVIWSGGEPASQISGGKYVHLYHWDSKALVTQYGRASGIPFVEVQAAHYAQNGPAPRMTLRPSKQDDGSFLVCWPMKPTTVIPVLDVVHDYGLFVRQVLEAPVFPNGSTVAAYGEKIALGDMVAQFAEITGKKCVFQQISIEEFQSEVRAFVPPHFVLAMADVSQYLEEYGHMAGHTPTSPELLARRPRTWAEFAKIQDWSSLFA</sequence>
<dbReference type="Pfam" id="PF05368">
    <property type="entry name" value="NmrA"/>
    <property type="match status" value="1"/>
</dbReference>
<proteinExistence type="inferred from homology"/>
<keyword evidence="6" id="KW-1185">Reference proteome</keyword>
<evidence type="ECO:0000313" key="5">
    <source>
        <dbReference type="EMBL" id="KAF7349902.1"/>
    </source>
</evidence>
<evidence type="ECO:0000313" key="6">
    <source>
        <dbReference type="Proteomes" id="UP000620124"/>
    </source>
</evidence>
<feature type="domain" description="NmrA-like" evidence="4">
    <location>
        <begin position="11"/>
        <end position="310"/>
    </location>
</feature>
<comment type="caution">
    <text evidence="5">The sequence shown here is derived from an EMBL/GenBank/DDBJ whole genome shotgun (WGS) entry which is preliminary data.</text>
</comment>
<organism evidence="5 6">
    <name type="scientific">Mycena venus</name>
    <dbReference type="NCBI Taxonomy" id="2733690"/>
    <lineage>
        <taxon>Eukaryota</taxon>
        <taxon>Fungi</taxon>
        <taxon>Dikarya</taxon>
        <taxon>Basidiomycota</taxon>
        <taxon>Agaricomycotina</taxon>
        <taxon>Agaricomycetes</taxon>
        <taxon>Agaricomycetidae</taxon>
        <taxon>Agaricales</taxon>
        <taxon>Marasmiineae</taxon>
        <taxon>Mycenaceae</taxon>
        <taxon>Mycena</taxon>
    </lineage>
</organism>
<dbReference type="InterPro" id="IPR008030">
    <property type="entry name" value="NmrA-like"/>
</dbReference>
<evidence type="ECO:0000256" key="3">
    <source>
        <dbReference type="ARBA" id="ARBA00023002"/>
    </source>
</evidence>
<dbReference type="GO" id="GO:0005634">
    <property type="term" value="C:nucleus"/>
    <property type="evidence" value="ECO:0007669"/>
    <property type="project" value="TreeGrafter"/>
</dbReference>
<dbReference type="PANTHER" id="PTHR42748">
    <property type="entry name" value="NITROGEN METABOLITE REPRESSION PROTEIN NMRA FAMILY MEMBER"/>
    <property type="match status" value="1"/>
</dbReference>
<reference evidence="5" key="1">
    <citation type="submission" date="2020-05" db="EMBL/GenBank/DDBJ databases">
        <title>Mycena genomes resolve the evolution of fungal bioluminescence.</title>
        <authorList>
            <person name="Tsai I.J."/>
        </authorList>
    </citation>
    <scope>NUCLEOTIDE SEQUENCE</scope>
    <source>
        <strain evidence="5">CCC161011</strain>
    </source>
</reference>
<dbReference type="EMBL" id="JACAZI010000010">
    <property type="protein sequence ID" value="KAF7349902.1"/>
    <property type="molecule type" value="Genomic_DNA"/>
</dbReference>
<dbReference type="Gene3D" id="3.90.25.10">
    <property type="entry name" value="UDP-galactose 4-epimerase, domain 1"/>
    <property type="match status" value="1"/>
</dbReference>
<evidence type="ECO:0000256" key="1">
    <source>
        <dbReference type="ARBA" id="ARBA00006328"/>
    </source>
</evidence>
<accession>A0A8H7CVP5</accession>
<dbReference type="GO" id="GO:0016491">
    <property type="term" value="F:oxidoreductase activity"/>
    <property type="evidence" value="ECO:0007669"/>
    <property type="project" value="UniProtKB-KW"/>
</dbReference>
<comment type="similarity">
    <text evidence="1">Belongs to the NmrA-type oxidoreductase family.</text>
</comment>
<dbReference type="CDD" id="cd05251">
    <property type="entry name" value="NmrA_like_SDR_a"/>
    <property type="match status" value="1"/>
</dbReference>
<dbReference type="InterPro" id="IPR051164">
    <property type="entry name" value="NmrA-like_oxidored"/>
</dbReference>
<evidence type="ECO:0000256" key="2">
    <source>
        <dbReference type="ARBA" id="ARBA00022857"/>
    </source>
</evidence>
<protein>
    <submittedName>
        <fullName evidence="5">NmrA domain-containing protein</fullName>
    </submittedName>
</protein>
<evidence type="ECO:0000259" key="4">
    <source>
        <dbReference type="Pfam" id="PF05368"/>
    </source>
</evidence>
<dbReference type="OrthoDB" id="2868448at2759"/>
<dbReference type="PANTHER" id="PTHR42748:SF30">
    <property type="entry name" value="NMRA-LIKE DOMAIN-CONTAINING PROTEIN"/>
    <property type="match status" value="1"/>
</dbReference>
<dbReference type="InterPro" id="IPR036291">
    <property type="entry name" value="NAD(P)-bd_dom_sf"/>
</dbReference>